<accession>A0A8J3N070</accession>
<dbReference type="InterPro" id="IPR024775">
    <property type="entry name" value="DinB-like"/>
</dbReference>
<evidence type="ECO:0000259" key="1">
    <source>
        <dbReference type="Pfam" id="PF12867"/>
    </source>
</evidence>
<evidence type="ECO:0000313" key="3">
    <source>
        <dbReference type="Proteomes" id="UP000597444"/>
    </source>
</evidence>
<reference evidence="2" key="1">
    <citation type="submission" date="2020-10" db="EMBL/GenBank/DDBJ databases">
        <title>Taxonomic study of unclassified bacteria belonging to the class Ktedonobacteria.</title>
        <authorList>
            <person name="Yabe S."/>
            <person name="Wang C.M."/>
            <person name="Zheng Y."/>
            <person name="Sakai Y."/>
            <person name="Cavaletti L."/>
            <person name="Monciardini P."/>
            <person name="Donadio S."/>
        </authorList>
    </citation>
    <scope>NUCLEOTIDE SEQUENCE</scope>
    <source>
        <strain evidence="2">ID150040</strain>
    </source>
</reference>
<feature type="domain" description="DinB-like" evidence="1">
    <location>
        <begin position="7"/>
        <end position="149"/>
    </location>
</feature>
<dbReference type="Pfam" id="PF12867">
    <property type="entry name" value="DinB_2"/>
    <property type="match status" value="1"/>
</dbReference>
<comment type="caution">
    <text evidence="2">The sequence shown here is derived from an EMBL/GenBank/DDBJ whole genome shotgun (WGS) entry which is preliminary data.</text>
</comment>
<keyword evidence="3" id="KW-1185">Reference proteome</keyword>
<dbReference type="Proteomes" id="UP000597444">
    <property type="component" value="Unassembled WGS sequence"/>
</dbReference>
<dbReference type="SUPFAM" id="SSF109854">
    <property type="entry name" value="DinB/YfiT-like putative metalloenzymes"/>
    <property type="match status" value="1"/>
</dbReference>
<protein>
    <recommendedName>
        <fullName evidence="1">DinB-like domain-containing protein</fullName>
    </recommendedName>
</protein>
<organism evidence="2 3">
    <name type="scientific">Reticulibacter mediterranei</name>
    <dbReference type="NCBI Taxonomy" id="2778369"/>
    <lineage>
        <taxon>Bacteria</taxon>
        <taxon>Bacillati</taxon>
        <taxon>Chloroflexota</taxon>
        <taxon>Ktedonobacteria</taxon>
        <taxon>Ktedonobacterales</taxon>
        <taxon>Reticulibacteraceae</taxon>
        <taxon>Reticulibacter</taxon>
    </lineage>
</organism>
<dbReference type="Gene3D" id="1.20.120.450">
    <property type="entry name" value="dinb family like domain"/>
    <property type="match status" value="1"/>
</dbReference>
<dbReference type="AlphaFoldDB" id="A0A8J3N070"/>
<dbReference type="RefSeq" id="WP_220202106.1">
    <property type="nucleotide sequence ID" value="NZ_BNJK01000001.1"/>
</dbReference>
<name>A0A8J3N070_9CHLR</name>
<gene>
    <name evidence="2" type="ORF">KSF_012410</name>
</gene>
<dbReference type="InterPro" id="IPR034660">
    <property type="entry name" value="DinB/YfiT-like"/>
</dbReference>
<evidence type="ECO:0000313" key="2">
    <source>
        <dbReference type="EMBL" id="GHO91193.1"/>
    </source>
</evidence>
<dbReference type="EMBL" id="BNJK01000001">
    <property type="protein sequence ID" value="GHO91193.1"/>
    <property type="molecule type" value="Genomic_DNA"/>
</dbReference>
<sequence>MDAVQILESSHARVLETLDDLSEPLWDVPGVCGEWSVKDIVAHLASYERVVIDVLKTFQGDEPTPYLLRYFADNDEFNKAQVEARKYLTAQQIMNEYHDAEVQSASLLAQIPADVVQQVGTLPWYGPEHCLKDFIGILYQHTCEHCDQIVQFRQQQSLGV</sequence>
<proteinExistence type="predicted"/>